<dbReference type="PANTHER" id="PTHR46520:SF1">
    <property type="entry name" value="SERINE BETA-LACTAMASE-LIKE PROTEIN LACTB, MITOCHONDRIAL"/>
    <property type="match status" value="1"/>
</dbReference>
<dbReference type="InterPro" id="IPR001466">
    <property type="entry name" value="Beta-lactam-related"/>
</dbReference>
<sequence>MMKTRQLKISELLRKGMLPITLILLIFSSCSTKKPNSRVVLNKQYKDEILAGREDLKMHLITASTTGISVAVSIDGEMVWSEGMGYADKEVLAPAKPETKFRIGRTTHMLTAMLIAKLQEEGKLNVQDSFYKYIPEFPKKQFDFNLYQLGVYSAGFNEDELSKLATHEEYINLKEYIQSQATDTLAYPPNEYYAVSDYGMAMLGILAEDITETNFAKLMKETILDTLGLHETVIDNPLLITENRAAPYYQNYIAQVVNAPAIDLRYCAPAHGYLSTADDLNKLGQAILKAGFFSQESLDLFFTKNVLNNGFETNRGFGWWISEDMAGRKIYVQAGSTVGGSSMLAVYPEQKLVVSLCANISDDLGQLPGQKIANTFLAKIDPRKQPEEPVSKEEKPTSNE</sequence>
<feature type="domain" description="Beta-lactamase-related" evidence="2">
    <location>
        <begin position="64"/>
        <end position="362"/>
    </location>
</feature>
<gene>
    <name evidence="3" type="ORF">N2K84_05665</name>
</gene>
<feature type="region of interest" description="Disordered" evidence="1">
    <location>
        <begin position="379"/>
        <end position="400"/>
    </location>
</feature>
<organism evidence="3 4">
    <name type="scientific">Gaoshiqia sediminis</name>
    <dbReference type="NCBI Taxonomy" id="2986998"/>
    <lineage>
        <taxon>Bacteria</taxon>
        <taxon>Pseudomonadati</taxon>
        <taxon>Bacteroidota</taxon>
        <taxon>Bacteroidia</taxon>
        <taxon>Marinilabiliales</taxon>
        <taxon>Prolixibacteraceae</taxon>
        <taxon>Gaoshiqia</taxon>
    </lineage>
</organism>
<evidence type="ECO:0000256" key="1">
    <source>
        <dbReference type="SAM" id="MobiDB-lite"/>
    </source>
</evidence>
<dbReference type="InterPro" id="IPR012338">
    <property type="entry name" value="Beta-lactam/transpept-like"/>
</dbReference>
<dbReference type="PANTHER" id="PTHR46520">
    <property type="entry name" value="SERINE BETA-LACTAMASE-LIKE PROTEIN LACTB, MITOCHONDRIAL"/>
    <property type="match status" value="1"/>
</dbReference>
<accession>A0AA42C661</accession>
<dbReference type="RefSeq" id="WP_282590815.1">
    <property type="nucleotide sequence ID" value="NZ_JAPAAF010000005.1"/>
</dbReference>
<dbReference type="AlphaFoldDB" id="A0AA42C661"/>
<evidence type="ECO:0000259" key="2">
    <source>
        <dbReference type="Pfam" id="PF00144"/>
    </source>
</evidence>
<evidence type="ECO:0000313" key="4">
    <source>
        <dbReference type="Proteomes" id="UP001163821"/>
    </source>
</evidence>
<dbReference type="GO" id="GO:0019216">
    <property type="term" value="P:regulation of lipid metabolic process"/>
    <property type="evidence" value="ECO:0007669"/>
    <property type="project" value="TreeGrafter"/>
</dbReference>
<dbReference type="GO" id="GO:0006508">
    <property type="term" value="P:proteolysis"/>
    <property type="evidence" value="ECO:0007669"/>
    <property type="project" value="TreeGrafter"/>
</dbReference>
<dbReference type="Proteomes" id="UP001163821">
    <property type="component" value="Unassembled WGS sequence"/>
</dbReference>
<dbReference type="PROSITE" id="PS51257">
    <property type="entry name" value="PROKAR_LIPOPROTEIN"/>
    <property type="match status" value="1"/>
</dbReference>
<dbReference type="SUPFAM" id="SSF56601">
    <property type="entry name" value="beta-lactamase/transpeptidase-like"/>
    <property type="match status" value="1"/>
</dbReference>
<feature type="compositionally biased region" description="Basic and acidic residues" evidence="1">
    <location>
        <begin position="380"/>
        <end position="400"/>
    </location>
</feature>
<evidence type="ECO:0000313" key="3">
    <source>
        <dbReference type="EMBL" id="MCW0482209.1"/>
    </source>
</evidence>
<dbReference type="Pfam" id="PF00144">
    <property type="entry name" value="Beta-lactamase"/>
    <property type="match status" value="1"/>
</dbReference>
<keyword evidence="4" id="KW-1185">Reference proteome</keyword>
<dbReference type="InterPro" id="IPR052794">
    <property type="entry name" value="Mito_Ser_Protease_LACTB"/>
</dbReference>
<comment type="caution">
    <text evidence="3">The sequence shown here is derived from an EMBL/GenBank/DDBJ whole genome shotgun (WGS) entry which is preliminary data.</text>
</comment>
<dbReference type="GO" id="GO:0008233">
    <property type="term" value="F:peptidase activity"/>
    <property type="evidence" value="ECO:0007669"/>
    <property type="project" value="TreeGrafter"/>
</dbReference>
<proteinExistence type="predicted"/>
<reference evidence="3" key="1">
    <citation type="submission" date="2022-10" db="EMBL/GenBank/DDBJ databases">
        <title>Gaoshiqiia sediminis gen. nov., sp. nov., isolated from coastal sediment.</title>
        <authorList>
            <person name="Yu W.X."/>
            <person name="Mu D.S."/>
            <person name="Du J.Z."/>
            <person name="Liang Y.Q."/>
        </authorList>
    </citation>
    <scope>NUCLEOTIDE SEQUENCE</scope>
    <source>
        <strain evidence="3">A06</strain>
    </source>
</reference>
<dbReference type="Gene3D" id="3.40.710.10">
    <property type="entry name" value="DD-peptidase/beta-lactamase superfamily"/>
    <property type="match status" value="1"/>
</dbReference>
<protein>
    <submittedName>
        <fullName evidence="3">Beta-lactamase family protein</fullName>
    </submittedName>
</protein>
<dbReference type="EMBL" id="JAPAAF010000005">
    <property type="protein sequence ID" value="MCW0482209.1"/>
    <property type="molecule type" value="Genomic_DNA"/>
</dbReference>
<name>A0AA42C661_9BACT</name>